<comment type="caution">
    <text evidence="4">The sequence shown here is derived from an EMBL/GenBank/DDBJ whole genome shotgun (WGS) entry which is preliminary data.</text>
</comment>
<name>A0ABV8UY71_9BACL</name>
<evidence type="ECO:0000256" key="1">
    <source>
        <dbReference type="ARBA" id="ARBA00022679"/>
    </source>
</evidence>
<dbReference type="EC" id="2.3.-.-" evidence="4"/>
<proteinExistence type="predicted"/>
<dbReference type="PANTHER" id="PTHR43877:SF2">
    <property type="entry name" value="AMINOALKYLPHOSPHONATE N-ACETYLTRANSFERASE-RELATED"/>
    <property type="match status" value="1"/>
</dbReference>
<dbReference type="EMBL" id="JBHSEF010000029">
    <property type="protein sequence ID" value="MFC4356271.1"/>
    <property type="molecule type" value="Genomic_DNA"/>
</dbReference>
<organism evidence="4 5">
    <name type="scientific">Chryseomicrobium palamuruense</name>
    <dbReference type="NCBI Taxonomy" id="682973"/>
    <lineage>
        <taxon>Bacteria</taxon>
        <taxon>Bacillati</taxon>
        <taxon>Bacillota</taxon>
        <taxon>Bacilli</taxon>
        <taxon>Bacillales</taxon>
        <taxon>Caryophanaceae</taxon>
        <taxon>Chryseomicrobium</taxon>
    </lineage>
</organism>
<feature type="domain" description="N-acetyltransferase" evidence="3">
    <location>
        <begin position="1"/>
        <end position="143"/>
    </location>
</feature>
<evidence type="ECO:0000313" key="5">
    <source>
        <dbReference type="Proteomes" id="UP001595733"/>
    </source>
</evidence>
<dbReference type="Pfam" id="PF13508">
    <property type="entry name" value="Acetyltransf_7"/>
    <property type="match status" value="1"/>
</dbReference>
<dbReference type="InterPro" id="IPR016181">
    <property type="entry name" value="Acyl_CoA_acyltransferase"/>
</dbReference>
<evidence type="ECO:0000259" key="3">
    <source>
        <dbReference type="PROSITE" id="PS51186"/>
    </source>
</evidence>
<dbReference type="PANTHER" id="PTHR43877">
    <property type="entry name" value="AMINOALKYLPHOSPHONATE N-ACETYLTRANSFERASE-RELATED-RELATED"/>
    <property type="match status" value="1"/>
</dbReference>
<dbReference type="RefSeq" id="WP_378142836.1">
    <property type="nucleotide sequence ID" value="NZ_JBHSEF010000029.1"/>
</dbReference>
<keyword evidence="1 4" id="KW-0808">Transferase</keyword>
<dbReference type="PROSITE" id="PS51186">
    <property type="entry name" value="GNAT"/>
    <property type="match status" value="1"/>
</dbReference>
<dbReference type="Gene3D" id="3.40.630.30">
    <property type="match status" value="1"/>
</dbReference>
<evidence type="ECO:0000256" key="2">
    <source>
        <dbReference type="ARBA" id="ARBA00023315"/>
    </source>
</evidence>
<sequence length="143" mass="15860">MIIREAQDTDINILSELMTHLGYPTTQHQIAARYQAISHHADYVLFVAETEKQVVGMVSVMLVLGIEQDGVYGRVNALVVDPQSRKLGVGQQLMKTAEDWATAHGAVGMVLNSGNRTERQAAHQFYRTIGYEPKSTGFVKKLC</sequence>
<keyword evidence="5" id="KW-1185">Reference proteome</keyword>
<reference evidence="5" key="1">
    <citation type="journal article" date="2019" name="Int. J. Syst. Evol. Microbiol.">
        <title>The Global Catalogue of Microorganisms (GCM) 10K type strain sequencing project: providing services to taxonomists for standard genome sequencing and annotation.</title>
        <authorList>
            <consortium name="The Broad Institute Genomics Platform"/>
            <consortium name="The Broad Institute Genome Sequencing Center for Infectious Disease"/>
            <person name="Wu L."/>
            <person name="Ma J."/>
        </authorList>
    </citation>
    <scope>NUCLEOTIDE SEQUENCE [LARGE SCALE GENOMIC DNA]</scope>
    <source>
        <strain evidence="5">CCUG 50353</strain>
    </source>
</reference>
<protein>
    <submittedName>
        <fullName evidence="4">GNAT family N-acetyltransferase</fullName>
        <ecNumber evidence="4">2.3.-.-</ecNumber>
    </submittedName>
</protein>
<dbReference type="GO" id="GO:0016746">
    <property type="term" value="F:acyltransferase activity"/>
    <property type="evidence" value="ECO:0007669"/>
    <property type="project" value="UniProtKB-KW"/>
</dbReference>
<dbReference type="Proteomes" id="UP001595733">
    <property type="component" value="Unassembled WGS sequence"/>
</dbReference>
<keyword evidence="2 4" id="KW-0012">Acyltransferase</keyword>
<dbReference type="InterPro" id="IPR050832">
    <property type="entry name" value="Bact_Acetyltransf"/>
</dbReference>
<accession>A0ABV8UY71</accession>
<dbReference type="SUPFAM" id="SSF55729">
    <property type="entry name" value="Acyl-CoA N-acyltransferases (Nat)"/>
    <property type="match status" value="1"/>
</dbReference>
<gene>
    <name evidence="4" type="ORF">ACFO0S_14515</name>
</gene>
<dbReference type="CDD" id="cd04301">
    <property type="entry name" value="NAT_SF"/>
    <property type="match status" value="1"/>
</dbReference>
<dbReference type="InterPro" id="IPR000182">
    <property type="entry name" value="GNAT_dom"/>
</dbReference>
<evidence type="ECO:0000313" key="4">
    <source>
        <dbReference type="EMBL" id="MFC4356271.1"/>
    </source>
</evidence>